<reference evidence="2" key="1">
    <citation type="submission" date="2014-07" db="EMBL/GenBank/DDBJ databases">
        <authorList>
            <person name="Martin A.A"/>
            <person name="De Silva N."/>
        </authorList>
    </citation>
    <scope>NUCLEOTIDE SEQUENCE</scope>
</reference>
<feature type="transmembrane region" description="Helical" evidence="1">
    <location>
        <begin position="113"/>
        <end position="134"/>
    </location>
</feature>
<evidence type="ECO:0000256" key="1">
    <source>
        <dbReference type="SAM" id="Phobius"/>
    </source>
</evidence>
<keyword evidence="1" id="KW-0472">Membrane</keyword>
<feature type="transmembrane region" description="Helical" evidence="1">
    <location>
        <begin position="83"/>
        <end position="107"/>
    </location>
</feature>
<dbReference type="STRING" id="75913.A0A0K0FZ10"/>
<reference evidence="3" key="2">
    <citation type="submission" date="2015-08" db="UniProtKB">
        <authorList>
            <consortium name="WormBaseParasite"/>
        </authorList>
    </citation>
    <scope>IDENTIFICATION</scope>
</reference>
<sequence>MNICKEIESTNKDLSTNNSLLSTHPNLRHRLRLAPLPTYKVWLYSTNILLILLQTIYLYFLCRLFQQKNIKNFPLYWDEKSLLGNYIIVGIQYFSSFCGILGVYIYSRHLLRLFWFVITSLLSLDIFFAIIIAIKFATLHATFKDYLSNDIKDRFKNNGTTEICYDWKEFQEQNFCCLDRPIIDICLNMSFKNNFNETLGNIYINCNKEIPKKELCHYTLLRWIHREIDFLVIIYYFMIYPVKFIIVIALRDDISELFSEIIFTKNRHLYTHWVLDEDITSVSLSNSSYDQSTEENGIIYTSGENLKDTFQ</sequence>
<evidence type="ECO:0000313" key="3">
    <source>
        <dbReference type="WBParaSite" id="SVE_1768700.1"/>
    </source>
</evidence>
<keyword evidence="1" id="KW-0812">Transmembrane</keyword>
<dbReference type="Proteomes" id="UP000035680">
    <property type="component" value="Unassembled WGS sequence"/>
</dbReference>
<evidence type="ECO:0000313" key="2">
    <source>
        <dbReference type="Proteomes" id="UP000035680"/>
    </source>
</evidence>
<organism evidence="2 3">
    <name type="scientific">Strongyloides venezuelensis</name>
    <name type="common">Threadworm</name>
    <dbReference type="NCBI Taxonomy" id="75913"/>
    <lineage>
        <taxon>Eukaryota</taxon>
        <taxon>Metazoa</taxon>
        <taxon>Ecdysozoa</taxon>
        <taxon>Nematoda</taxon>
        <taxon>Chromadorea</taxon>
        <taxon>Rhabditida</taxon>
        <taxon>Tylenchina</taxon>
        <taxon>Panagrolaimomorpha</taxon>
        <taxon>Strongyloidoidea</taxon>
        <taxon>Strongyloididae</taxon>
        <taxon>Strongyloides</taxon>
    </lineage>
</organism>
<feature type="transmembrane region" description="Helical" evidence="1">
    <location>
        <begin position="41"/>
        <end position="62"/>
    </location>
</feature>
<proteinExistence type="predicted"/>
<keyword evidence="1" id="KW-1133">Transmembrane helix</keyword>
<feature type="transmembrane region" description="Helical" evidence="1">
    <location>
        <begin position="230"/>
        <end position="250"/>
    </location>
</feature>
<dbReference type="AlphaFoldDB" id="A0A0K0FZ10"/>
<keyword evidence="2" id="KW-1185">Reference proteome</keyword>
<accession>A0A0K0FZ10</accession>
<dbReference type="WBParaSite" id="SVE_1768700.1">
    <property type="protein sequence ID" value="SVE_1768700.1"/>
    <property type="gene ID" value="SVE_1768700"/>
</dbReference>
<protein>
    <submittedName>
        <fullName evidence="3">Tetraspanin</fullName>
    </submittedName>
</protein>
<name>A0A0K0FZ10_STRVS</name>